<organism evidence="3 4">
    <name type="scientific">Mesorhabditis belari</name>
    <dbReference type="NCBI Taxonomy" id="2138241"/>
    <lineage>
        <taxon>Eukaryota</taxon>
        <taxon>Metazoa</taxon>
        <taxon>Ecdysozoa</taxon>
        <taxon>Nematoda</taxon>
        <taxon>Chromadorea</taxon>
        <taxon>Rhabditida</taxon>
        <taxon>Rhabditina</taxon>
        <taxon>Rhabditomorpha</taxon>
        <taxon>Rhabditoidea</taxon>
        <taxon>Rhabditidae</taxon>
        <taxon>Mesorhabditinae</taxon>
        <taxon>Mesorhabditis</taxon>
    </lineage>
</organism>
<evidence type="ECO:0000259" key="2">
    <source>
        <dbReference type="PROSITE" id="PS50879"/>
    </source>
</evidence>
<sequence>MCGCLSALYSLFRSFCWGDSATERLAAGADDKTTGENAFSYDAQQYGFPKDHGTEGVTVAFNESFSPNTIVCYTDASYDPNSVNGIHTAACAGFFGKRHPLNFSVLLNDETKKKLDDMDKDDRATYLEILAAKTALEKLFNWKYRPEEVIVRSDNLNMIRGLNLRLKGARFKQIREEICPLMDVASNFERPILFQHVYGHNGDPANETADAMACFTRKYGEELERMMEPDDERKK</sequence>
<dbReference type="SUPFAM" id="SSF53098">
    <property type="entry name" value="Ribonuclease H-like"/>
    <property type="match status" value="1"/>
</dbReference>
<dbReference type="GO" id="GO:0003676">
    <property type="term" value="F:nucleic acid binding"/>
    <property type="evidence" value="ECO:0007669"/>
    <property type="project" value="InterPro"/>
</dbReference>
<dbReference type="GO" id="GO:0004523">
    <property type="term" value="F:RNA-DNA hybrid ribonuclease activity"/>
    <property type="evidence" value="ECO:0007669"/>
    <property type="project" value="InterPro"/>
</dbReference>
<dbReference type="WBParaSite" id="MBELARI_LOCUS3395">
    <property type="protein sequence ID" value="MBELARI_LOCUS3395"/>
    <property type="gene ID" value="MBELARI_LOCUS3395"/>
</dbReference>
<feature type="domain" description="RNase H type-1" evidence="2">
    <location>
        <begin position="66"/>
        <end position="218"/>
    </location>
</feature>
<feature type="signal peptide" evidence="1">
    <location>
        <begin position="1"/>
        <end position="18"/>
    </location>
</feature>
<feature type="chain" id="PRO_5041936554" description="RNase H type-1 domain-containing protein" evidence="1">
    <location>
        <begin position="19"/>
        <end position="235"/>
    </location>
</feature>
<dbReference type="PROSITE" id="PS50879">
    <property type="entry name" value="RNASE_H_1"/>
    <property type="match status" value="1"/>
</dbReference>
<protein>
    <recommendedName>
        <fullName evidence="2">RNase H type-1 domain-containing protein</fullName>
    </recommendedName>
</protein>
<evidence type="ECO:0000313" key="4">
    <source>
        <dbReference type="WBParaSite" id="MBELARI_LOCUS3395"/>
    </source>
</evidence>
<dbReference type="InterPro" id="IPR002156">
    <property type="entry name" value="RNaseH_domain"/>
</dbReference>
<proteinExistence type="predicted"/>
<evidence type="ECO:0000256" key="1">
    <source>
        <dbReference type="SAM" id="SignalP"/>
    </source>
</evidence>
<reference evidence="4" key="1">
    <citation type="submission" date="2024-02" db="UniProtKB">
        <authorList>
            <consortium name="WormBaseParasite"/>
        </authorList>
    </citation>
    <scope>IDENTIFICATION</scope>
</reference>
<dbReference type="Pfam" id="PF00075">
    <property type="entry name" value="RNase_H"/>
    <property type="match status" value="1"/>
</dbReference>
<name>A0AAF3J8N0_9BILA</name>
<dbReference type="Proteomes" id="UP000887575">
    <property type="component" value="Unassembled WGS sequence"/>
</dbReference>
<dbReference type="Gene3D" id="3.30.420.10">
    <property type="entry name" value="Ribonuclease H-like superfamily/Ribonuclease H"/>
    <property type="match status" value="1"/>
</dbReference>
<keyword evidence="3" id="KW-1185">Reference proteome</keyword>
<keyword evidence="1" id="KW-0732">Signal</keyword>
<accession>A0AAF3J8N0</accession>
<dbReference type="InterPro" id="IPR036397">
    <property type="entry name" value="RNaseH_sf"/>
</dbReference>
<dbReference type="InterPro" id="IPR012337">
    <property type="entry name" value="RNaseH-like_sf"/>
</dbReference>
<evidence type="ECO:0000313" key="3">
    <source>
        <dbReference type="Proteomes" id="UP000887575"/>
    </source>
</evidence>
<dbReference type="AlphaFoldDB" id="A0AAF3J8N0"/>